<dbReference type="InterPro" id="IPR027256">
    <property type="entry name" value="P-typ_ATPase_IB"/>
</dbReference>
<dbReference type="PROSITE" id="PS00154">
    <property type="entry name" value="ATPASE_E1_E2"/>
    <property type="match status" value="1"/>
</dbReference>
<dbReference type="Gene3D" id="3.40.1110.10">
    <property type="entry name" value="Calcium-transporting ATPase, cytoplasmic domain N"/>
    <property type="match status" value="1"/>
</dbReference>
<dbReference type="PANTHER" id="PTHR48085:SF5">
    <property type="entry name" value="CADMIUM_ZINC-TRANSPORTING ATPASE HMA4-RELATED"/>
    <property type="match status" value="1"/>
</dbReference>
<evidence type="ECO:0000256" key="4">
    <source>
        <dbReference type="ARBA" id="ARBA00022989"/>
    </source>
</evidence>
<dbReference type="GO" id="GO:0005524">
    <property type="term" value="F:ATP binding"/>
    <property type="evidence" value="ECO:0007669"/>
    <property type="project" value="InterPro"/>
</dbReference>
<evidence type="ECO:0000256" key="2">
    <source>
        <dbReference type="ARBA" id="ARBA00006024"/>
    </source>
</evidence>
<feature type="domain" description="P-type ATPase A" evidence="7">
    <location>
        <begin position="106"/>
        <end position="205"/>
    </location>
</feature>
<evidence type="ECO:0000256" key="1">
    <source>
        <dbReference type="ARBA" id="ARBA00004370"/>
    </source>
</evidence>
<dbReference type="InterPro" id="IPR036412">
    <property type="entry name" value="HAD-like_sf"/>
</dbReference>
<dbReference type="GO" id="GO:0019829">
    <property type="term" value="F:ATPase-coupled monoatomic cation transmembrane transporter activity"/>
    <property type="evidence" value="ECO:0007669"/>
    <property type="project" value="InterPro"/>
</dbReference>
<dbReference type="InterPro" id="IPR023298">
    <property type="entry name" value="ATPase_P-typ_TM_dom_sf"/>
</dbReference>
<dbReference type="GO" id="GO:0016020">
    <property type="term" value="C:membrane"/>
    <property type="evidence" value="ECO:0007669"/>
    <property type="project" value="UniProtKB-SubCell"/>
</dbReference>
<comment type="similarity">
    <text evidence="2">Belongs to the cation transport ATPase (P-type) (TC 3.A.3) family. Type IB subfamily.</text>
</comment>
<evidence type="ECO:0000256" key="5">
    <source>
        <dbReference type="ARBA" id="ARBA00023136"/>
    </source>
</evidence>
<feature type="transmembrane region" description="Helical" evidence="6">
    <location>
        <begin position="26"/>
        <end position="44"/>
    </location>
</feature>
<accession>A0A6J6B454</accession>
<dbReference type="InterPro" id="IPR023214">
    <property type="entry name" value="HAD_sf"/>
</dbReference>
<evidence type="ECO:0000313" key="8">
    <source>
        <dbReference type="EMBL" id="CAB4533278.1"/>
    </source>
</evidence>
<dbReference type="InterPro" id="IPR051014">
    <property type="entry name" value="Cation_Transport_ATPase_IB"/>
</dbReference>
<dbReference type="InterPro" id="IPR001757">
    <property type="entry name" value="P_typ_ATPase"/>
</dbReference>
<dbReference type="NCBIfam" id="TIGR01525">
    <property type="entry name" value="ATPase-IB_hvy"/>
    <property type="match status" value="1"/>
</dbReference>
<dbReference type="PANTHER" id="PTHR48085">
    <property type="entry name" value="CADMIUM/ZINC-TRANSPORTING ATPASE HMA2-RELATED"/>
    <property type="match status" value="1"/>
</dbReference>
<dbReference type="SUPFAM" id="SSF56784">
    <property type="entry name" value="HAD-like"/>
    <property type="match status" value="1"/>
</dbReference>
<dbReference type="GO" id="GO:0015086">
    <property type="term" value="F:cadmium ion transmembrane transporter activity"/>
    <property type="evidence" value="ECO:0007669"/>
    <property type="project" value="TreeGrafter"/>
</dbReference>
<feature type="transmembrane region" description="Helical" evidence="6">
    <location>
        <begin position="246"/>
        <end position="270"/>
    </location>
</feature>
<dbReference type="InterPro" id="IPR059000">
    <property type="entry name" value="ATPase_P-type_domA"/>
</dbReference>
<dbReference type="EMBL" id="CAEZSJ010000015">
    <property type="protein sequence ID" value="CAB4533278.1"/>
    <property type="molecule type" value="Genomic_DNA"/>
</dbReference>
<evidence type="ECO:0000256" key="3">
    <source>
        <dbReference type="ARBA" id="ARBA00022692"/>
    </source>
</evidence>
<proteinExistence type="inferred from homology"/>
<sequence>MGVRTTNSVLLISTLGTLILGFTKDFYWIASGLIGLIPATIWFVRDLRNKSMGSDVLAVLSLLSTLLTGELFAASVIALMLASGRVLESWAIGQAERQLKSLLARMPRNVNRIKSDGTLEQIKIEEIIIGDRLLIRTGEITPADGRLTIAATLDESALTGEPLPIQRGINEEISSGVLNAGAPFEYIATTTSENSTYEGIIKLVKSAQAKSAPGVRLANKWALRFVPVALSVAALAWLLSGDIDRAVAVLVAATPCPLILAVPIAIVAGLSQSAKNGAVIKGGGILELLSRTEIVLLDKTGTLTHGGPAISAVEGAPGFTNDEVIRLAASVDQYSPHIVAKSIVEYAKNRGLLISAATKISEVPGHQISGLVEGSEIIVGQLTVARPDWFTFSKPLIVAVRRNNELIGVIGLEDPIRPESKAMISALRNAGVSYVALVTGDRDETAQEVANTLGITEVFARSSAEDKLRITLNAMSASTGAVIVVGDGINDAPALAAAHVGVAMGARGASAASEAADVIIVDDSIDRLIRAIRISKRARRKALEAAGIGMALSCVIMATGAFGISSASQGAVAQEIIDVIAILWALTTLKKVKF</sequence>
<dbReference type="NCBIfam" id="TIGR01494">
    <property type="entry name" value="ATPase_P-type"/>
    <property type="match status" value="1"/>
</dbReference>
<organism evidence="8">
    <name type="scientific">freshwater metagenome</name>
    <dbReference type="NCBI Taxonomy" id="449393"/>
    <lineage>
        <taxon>unclassified sequences</taxon>
        <taxon>metagenomes</taxon>
        <taxon>ecological metagenomes</taxon>
    </lineage>
</organism>
<dbReference type="Pfam" id="PF00702">
    <property type="entry name" value="Hydrolase"/>
    <property type="match status" value="1"/>
</dbReference>
<keyword evidence="5 6" id="KW-0472">Membrane</keyword>
<feature type="transmembrane region" description="Helical" evidence="6">
    <location>
        <begin position="542"/>
        <end position="565"/>
    </location>
</feature>
<dbReference type="PRINTS" id="PR00119">
    <property type="entry name" value="CATATPASE"/>
</dbReference>
<dbReference type="SUPFAM" id="SSF81665">
    <property type="entry name" value="Calcium ATPase, transmembrane domain M"/>
    <property type="match status" value="1"/>
</dbReference>
<gene>
    <name evidence="8" type="ORF">UFOPK1425_00158</name>
</gene>
<evidence type="ECO:0000256" key="6">
    <source>
        <dbReference type="SAM" id="Phobius"/>
    </source>
</evidence>
<feature type="transmembrane region" description="Helical" evidence="6">
    <location>
        <begin position="221"/>
        <end position="240"/>
    </location>
</feature>
<dbReference type="GO" id="GO:0016887">
    <property type="term" value="F:ATP hydrolysis activity"/>
    <property type="evidence" value="ECO:0007669"/>
    <property type="project" value="InterPro"/>
</dbReference>
<dbReference type="InterPro" id="IPR008250">
    <property type="entry name" value="ATPase_P-typ_transduc_dom_A_sf"/>
</dbReference>
<reference evidence="8" key="1">
    <citation type="submission" date="2020-05" db="EMBL/GenBank/DDBJ databases">
        <authorList>
            <person name="Chiriac C."/>
            <person name="Salcher M."/>
            <person name="Ghai R."/>
            <person name="Kavagutti S V."/>
        </authorList>
    </citation>
    <scope>NUCLEOTIDE SEQUENCE</scope>
</reference>
<keyword evidence="3 6" id="KW-0812">Transmembrane</keyword>
<evidence type="ECO:0000259" key="7">
    <source>
        <dbReference type="Pfam" id="PF00122"/>
    </source>
</evidence>
<dbReference type="NCBIfam" id="TIGR01512">
    <property type="entry name" value="ATPase-IB2_Cd"/>
    <property type="match status" value="1"/>
</dbReference>
<dbReference type="PRINTS" id="PR00120">
    <property type="entry name" value="HATPASE"/>
</dbReference>
<dbReference type="Gene3D" id="2.70.150.10">
    <property type="entry name" value="Calcium-transporting ATPase, cytoplasmic transduction domain A"/>
    <property type="match status" value="1"/>
</dbReference>
<name>A0A6J6B454_9ZZZZ</name>
<dbReference type="SUPFAM" id="SSF81653">
    <property type="entry name" value="Calcium ATPase, transduction domain A"/>
    <property type="match status" value="1"/>
</dbReference>
<comment type="subcellular location">
    <subcellularLocation>
        <location evidence="1">Membrane</location>
    </subcellularLocation>
</comment>
<dbReference type="AlphaFoldDB" id="A0A6J6B454"/>
<dbReference type="Gene3D" id="3.40.50.1000">
    <property type="entry name" value="HAD superfamily/HAD-like"/>
    <property type="match status" value="1"/>
</dbReference>
<dbReference type="InterPro" id="IPR023299">
    <property type="entry name" value="ATPase_P-typ_cyto_dom_N"/>
</dbReference>
<protein>
    <submittedName>
        <fullName evidence="8">Unannotated protein</fullName>
    </submittedName>
</protein>
<keyword evidence="4 6" id="KW-1133">Transmembrane helix</keyword>
<dbReference type="InterPro" id="IPR018303">
    <property type="entry name" value="ATPase_P-typ_P_site"/>
</dbReference>
<dbReference type="Pfam" id="PF00122">
    <property type="entry name" value="E1-E2_ATPase"/>
    <property type="match status" value="1"/>
</dbReference>
<feature type="transmembrane region" description="Helical" evidence="6">
    <location>
        <begin position="56"/>
        <end position="82"/>
    </location>
</feature>